<evidence type="ECO:0000313" key="5">
    <source>
        <dbReference type="Proteomes" id="UP000543642"/>
    </source>
</evidence>
<protein>
    <submittedName>
        <fullName evidence="4">Putative aldouronate transport system substrate-binding protein</fullName>
    </submittedName>
</protein>
<gene>
    <name evidence="4" type="ORF">HNP82_001124</name>
</gene>
<dbReference type="Pfam" id="PF12010">
    <property type="entry name" value="DUF3502"/>
    <property type="match status" value="1"/>
</dbReference>
<dbReference type="InterPro" id="IPR006059">
    <property type="entry name" value="SBP"/>
</dbReference>
<dbReference type="PANTHER" id="PTHR43649:SF17">
    <property type="entry name" value="ABC TRANSPORTER SOLUTE BINDING PROTEIN-SUGAR TRANSPORT"/>
    <property type="match status" value="1"/>
</dbReference>
<feature type="domain" description="DUF3502" evidence="3">
    <location>
        <begin position="473"/>
        <end position="538"/>
    </location>
</feature>
<dbReference type="RefSeq" id="WP_183772351.1">
    <property type="nucleotide sequence ID" value="NZ_JACHFW010000003.1"/>
</dbReference>
<dbReference type="Proteomes" id="UP000543642">
    <property type="component" value="Unassembled WGS sequence"/>
</dbReference>
<dbReference type="AlphaFoldDB" id="A0A7W8H912"/>
<dbReference type="PANTHER" id="PTHR43649">
    <property type="entry name" value="ARABINOSE-BINDING PROTEIN-RELATED"/>
    <property type="match status" value="1"/>
</dbReference>
<dbReference type="Pfam" id="PF13416">
    <property type="entry name" value="SBP_bac_8"/>
    <property type="match status" value="1"/>
</dbReference>
<evidence type="ECO:0000256" key="1">
    <source>
        <dbReference type="SAM" id="MobiDB-lite"/>
    </source>
</evidence>
<feature type="region of interest" description="Disordered" evidence="1">
    <location>
        <begin position="23"/>
        <end position="64"/>
    </location>
</feature>
<proteinExistence type="predicted"/>
<feature type="chain" id="PRO_5039082100" evidence="2">
    <location>
        <begin position="24"/>
        <end position="544"/>
    </location>
</feature>
<evidence type="ECO:0000256" key="2">
    <source>
        <dbReference type="SAM" id="SignalP"/>
    </source>
</evidence>
<feature type="signal peptide" evidence="2">
    <location>
        <begin position="1"/>
        <end position="23"/>
    </location>
</feature>
<reference evidence="4 5" key="1">
    <citation type="submission" date="2020-08" db="EMBL/GenBank/DDBJ databases">
        <title>Genomic Encyclopedia of Type Strains, Phase IV (KMG-IV): sequencing the most valuable type-strain genomes for metagenomic binning, comparative biology and taxonomic classification.</title>
        <authorList>
            <person name="Goeker M."/>
        </authorList>
    </citation>
    <scope>NUCLEOTIDE SEQUENCE [LARGE SCALE GENOMIC DNA]</scope>
    <source>
        <strain evidence="4 5">DSM 106146</strain>
    </source>
</reference>
<keyword evidence="2" id="KW-0732">Signal</keyword>
<dbReference type="InterPro" id="IPR022627">
    <property type="entry name" value="DUF3502"/>
</dbReference>
<name>A0A7W8H912_9FIRM</name>
<dbReference type="SUPFAM" id="SSF53850">
    <property type="entry name" value="Periplasmic binding protein-like II"/>
    <property type="match status" value="1"/>
</dbReference>
<dbReference type="Gene3D" id="3.40.190.10">
    <property type="entry name" value="Periplasmic binding protein-like II"/>
    <property type="match status" value="1"/>
</dbReference>
<dbReference type="InterPro" id="IPR050490">
    <property type="entry name" value="Bact_solute-bd_prot1"/>
</dbReference>
<accession>A0A7W8H912</accession>
<evidence type="ECO:0000259" key="3">
    <source>
        <dbReference type="Pfam" id="PF12010"/>
    </source>
</evidence>
<evidence type="ECO:0000313" key="4">
    <source>
        <dbReference type="EMBL" id="MBB5264019.1"/>
    </source>
</evidence>
<dbReference type="EMBL" id="JACHFW010000003">
    <property type="protein sequence ID" value="MBB5264019.1"/>
    <property type="molecule type" value="Genomic_DNA"/>
</dbReference>
<sequence length="544" mass="59409">MRGRRLAALLMTAALAASLAACGNSESSGSGSANGETTAAGTQSADSGTNSDSSADSGSSANDGENLEDLAEIEVMFWTLNTIPSDTDMVEDAINAITEERINTTVNLNIIEMGSYVQQLNLMMSGGEKLDLMVTLPGDSAHFNSMTSQNQLMDITDLLQEYAPELLDTVPENWLDGTSINGRIYSVTSFGDKATPMAFMCRKDILDEMGIDPDTVKNADDLDALFAKVLEIHPDMTPVAIGSQKVIFAPYSFDENGELIKFDGLGEGDNSIISIFGDDSTEIQNYYETDEYRATIERMKDWYDKGYLYRDGSTYDEAAESLIAAGNFFGTFKQVSVGSEASASATCGHEMYYIMLDDSPIINTLSLRKFTWAVPSTSTEPEAAVKFMNLLYTDAEVLNLLTWGIEGVHYQTLDDGSIDFLEGQDANNCGYYLGDCTAIFGNGFLAKVRNGQDPDLRNTALELNLNAQVSRFNGFSFDTTGLENQVASLTNTVEQYRPALACGLYTEDYLNEFIQQLQSNGVETYLDTIQGQLDEWVAANQNNE</sequence>
<organism evidence="4 5">
    <name type="scientific">Catenibacillus scindens</name>
    <dbReference type="NCBI Taxonomy" id="673271"/>
    <lineage>
        <taxon>Bacteria</taxon>
        <taxon>Bacillati</taxon>
        <taxon>Bacillota</taxon>
        <taxon>Clostridia</taxon>
        <taxon>Lachnospirales</taxon>
        <taxon>Lachnospiraceae</taxon>
        <taxon>Catenibacillus</taxon>
    </lineage>
</organism>
<keyword evidence="5" id="KW-1185">Reference proteome</keyword>
<dbReference type="PROSITE" id="PS51257">
    <property type="entry name" value="PROKAR_LIPOPROTEIN"/>
    <property type="match status" value="1"/>
</dbReference>
<comment type="caution">
    <text evidence="4">The sequence shown here is derived from an EMBL/GenBank/DDBJ whole genome shotgun (WGS) entry which is preliminary data.</text>
</comment>